<evidence type="ECO:0000256" key="2">
    <source>
        <dbReference type="SAM" id="SignalP"/>
    </source>
</evidence>
<dbReference type="EMBL" id="AAGWQQ010000153">
    <property type="protein sequence ID" value="EBS7984982.1"/>
    <property type="molecule type" value="Genomic_DNA"/>
</dbReference>
<dbReference type="Pfam" id="PF13505">
    <property type="entry name" value="OMP_b-brl"/>
    <property type="match status" value="1"/>
</dbReference>
<evidence type="ECO:0000259" key="3">
    <source>
        <dbReference type="Pfam" id="PF13505"/>
    </source>
</evidence>
<dbReference type="PROSITE" id="PS51257">
    <property type="entry name" value="PROKAR_LIPOPROTEIN"/>
    <property type="match status" value="1"/>
</dbReference>
<evidence type="ECO:0000313" key="5">
    <source>
        <dbReference type="EMBL" id="EBS7984982.1"/>
    </source>
</evidence>
<sequence length="230" mass="24762">MKLRLLLAIVCSSMGMACQAAPYVAVHAGASYTDIHSNEMNWGSDDSGAAIPSDNFGGKSKVVGAGSVAVGYDFADQMPIRVELEYTLRADAKGNLTTNSNIIDDDTGKAVGSITNKLKARAQTALVNVYWDINTGTSFTPFVTGGIGMAHAKLTSQFKGSDEKRSDSDNNFAWAVGAGASYKFDKNWSADLMARYYDAGEVKAYDQNYETYAKGEIRGVDMLMGVRYSF</sequence>
<comment type="caution">
    <text evidence="4">The sequence shown here is derived from an EMBL/GenBank/DDBJ whole genome shotgun (WGS) entry which is preliminary data.</text>
</comment>
<dbReference type="AlphaFoldDB" id="A0A5U1R537"/>
<keyword evidence="1 2" id="KW-0732">Signal</keyword>
<feature type="signal peptide" evidence="2">
    <location>
        <begin position="1"/>
        <end position="20"/>
    </location>
</feature>
<name>A0A5U1R537_SALER</name>
<dbReference type="EMBL" id="AAGJRW010000004">
    <property type="protein sequence ID" value="EBO8102779.1"/>
    <property type="molecule type" value="Genomic_DNA"/>
</dbReference>
<dbReference type="Gene3D" id="2.40.160.20">
    <property type="match status" value="1"/>
</dbReference>
<gene>
    <name evidence="5" type="ORF">CEJ09_24875</name>
    <name evidence="4" type="ORF">D3S21_07605</name>
</gene>
<feature type="chain" id="PRO_5033501112" evidence="2">
    <location>
        <begin position="21"/>
        <end position="230"/>
    </location>
</feature>
<dbReference type="InterPro" id="IPR027385">
    <property type="entry name" value="Beta-barrel_OMP"/>
</dbReference>
<evidence type="ECO:0000256" key="1">
    <source>
        <dbReference type="ARBA" id="ARBA00022729"/>
    </source>
</evidence>
<protein>
    <submittedName>
        <fullName evidence="4">Porin family protein</fullName>
    </submittedName>
</protein>
<accession>A0A5U1R537</accession>
<reference evidence="4" key="1">
    <citation type="submission" date="2018-09" db="EMBL/GenBank/DDBJ databases">
        <authorList>
            <consortium name="PulseNet: The National Subtyping Network for Foodborne Disease Surveillance"/>
            <person name="Tarr C.L."/>
            <person name="Trees E."/>
            <person name="Katz L.S."/>
            <person name="Carleton-Romer H.A."/>
            <person name="Stroika S."/>
            <person name="Kucerova Z."/>
            <person name="Roache K.F."/>
            <person name="Sabol A.L."/>
            <person name="Besser J."/>
            <person name="Gerner-Smidt P."/>
        </authorList>
    </citation>
    <scope>NUCLEOTIDE SEQUENCE</scope>
    <source>
        <strain evidence="5">PNUSAS015592</strain>
        <strain evidence="4">PNUSAS051318</strain>
    </source>
</reference>
<dbReference type="SUPFAM" id="SSF56925">
    <property type="entry name" value="OMPA-like"/>
    <property type="match status" value="1"/>
</dbReference>
<dbReference type="InterPro" id="IPR011250">
    <property type="entry name" value="OMP/PagP_B-barrel"/>
</dbReference>
<organism evidence="4">
    <name type="scientific">Salmonella enterica</name>
    <name type="common">Salmonella choleraesuis</name>
    <dbReference type="NCBI Taxonomy" id="28901"/>
    <lineage>
        <taxon>Bacteria</taxon>
        <taxon>Pseudomonadati</taxon>
        <taxon>Pseudomonadota</taxon>
        <taxon>Gammaproteobacteria</taxon>
        <taxon>Enterobacterales</taxon>
        <taxon>Enterobacteriaceae</taxon>
        <taxon>Salmonella</taxon>
    </lineage>
</organism>
<feature type="domain" description="Outer membrane protein beta-barrel" evidence="3">
    <location>
        <begin position="5"/>
        <end position="208"/>
    </location>
</feature>
<proteinExistence type="predicted"/>
<evidence type="ECO:0000313" key="4">
    <source>
        <dbReference type="EMBL" id="EBO8102779.1"/>
    </source>
</evidence>